<sequence>MDLHLKNLFDRFQEHFGSGLGLGPGSGTCLTKVEGISSNFIKSLFKASAALYSPGHLFRIRVGKDSDWYGKKQPFPCSQFIGAGGNIGFYMFRSENDAKRMTGSRETIRVPNAELLRVIYELEKLMFPSNRKMIKSLSLEASGNDRFPVIDVTRCTSSGELQFRNPTLEELKFVYAFMRAISLVHPLLQADKGGGSNWTRLICFDPFIETVDIQWPLEIAKGHELVDVTISHPPGQAYEEKTSSTASSTPTKYAEPPDEATFMDIKLKFQLKVLCNV</sequence>
<dbReference type="PANTHER" id="PTHR47570:SF2">
    <property type="entry name" value="MYND-TYPE DOMAIN-CONTAINING PROTEIN"/>
    <property type="match status" value="1"/>
</dbReference>
<comment type="caution">
    <text evidence="2">The sequence shown here is derived from an EMBL/GenBank/DDBJ whole genome shotgun (WGS) entry which is preliminary data.</text>
</comment>
<keyword evidence="3" id="KW-1185">Reference proteome</keyword>
<dbReference type="OrthoDB" id="432970at2759"/>
<proteinExistence type="predicted"/>
<dbReference type="EMBL" id="VEPZ02001028">
    <property type="protein sequence ID" value="KAE8700469.1"/>
    <property type="molecule type" value="Genomic_DNA"/>
</dbReference>
<reference evidence="2" key="1">
    <citation type="submission" date="2019-09" db="EMBL/GenBank/DDBJ databases">
        <title>Draft genome information of white flower Hibiscus syriacus.</title>
        <authorList>
            <person name="Kim Y.-M."/>
        </authorList>
    </citation>
    <scope>NUCLEOTIDE SEQUENCE [LARGE SCALE GENOMIC DNA]</scope>
    <source>
        <strain evidence="2">YM2019G1</strain>
    </source>
</reference>
<dbReference type="Proteomes" id="UP000436088">
    <property type="component" value="Unassembled WGS sequence"/>
</dbReference>
<evidence type="ECO:0000256" key="1">
    <source>
        <dbReference type="SAM" id="MobiDB-lite"/>
    </source>
</evidence>
<evidence type="ECO:0000313" key="3">
    <source>
        <dbReference type="Proteomes" id="UP000436088"/>
    </source>
</evidence>
<gene>
    <name evidence="2" type="ORF">F3Y22_tig00110556pilonHSYRG00065</name>
</gene>
<name>A0A6A3AC72_HIBSY</name>
<organism evidence="2 3">
    <name type="scientific">Hibiscus syriacus</name>
    <name type="common">Rose of Sharon</name>
    <dbReference type="NCBI Taxonomy" id="106335"/>
    <lineage>
        <taxon>Eukaryota</taxon>
        <taxon>Viridiplantae</taxon>
        <taxon>Streptophyta</taxon>
        <taxon>Embryophyta</taxon>
        <taxon>Tracheophyta</taxon>
        <taxon>Spermatophyta</taxon>
        <taxon>Magnoliopsida</taxon>
        <taxon>eudicotyledons</taxon>
        <taxon>Gunneridae</taxon>
        <taxon>Pentapetalae</taxon>
        <taxon>rosids</taxon>
        <taxon>malvids</taxon>
        <taxon>Malvales</taxon>
        <taxon>Malvaceae</taxon>
        <taxon>Malvoideae</taxon>
        <taxon>Hibiscus</taxon>
    </lineage>
</organism>
<accession>A0A6A3AC72</accession>
<dbReference type="PANTHER" id="PTHR47570">
    <property type="entry name" value="ZINC ION BINDING PROTEIN"/>
    <property type="match status" value="1"/>
</dbReference>
<protein>
    <submittedName>
        <fullName evidence="2">RNA-binding family protein</fullName>
    </submittedName>
</protein>
<dbReference type="AlphaFoldDB" id="A0A6A3AC72"/>
<feature type="region of interest" description="Disordered" evidence="1">
    <location>
        <begin position="236"/>
        <end position="255"/>
    </location>
</feature>
<evidence type="ECO:0000313" key="2">
    <source>
        <dbReference type="EMBL" id="KAE8700469.1"/>
    </source>
</evidence>